<organism evidence="9 10">
    <name type="scientific">Saccharopolyspora rectivirgula</name>
    <dbReference type="NCBI Taxonomy" id="28042"/>
    <lineage>
        <taxon>Bacteria</taxon>
        <taxon>Bacillati</taxon>
        <taxon>Actinomycetota</taxon>
        <taxon>Actinomycetes</taxon>
        <taxon>Pseudonocardiales</taxon>
        <taxon>Pseudonocardiaceae</taxon>
        <taxon>Saccharopolyspora</taxon>
    </lineage>
</organism>
<dbReference type="CDD" id="cd13558">
    <property type="entry name" value="PBP2_SsuA_like_2"/>
    <property type="match status" value="1"/>
</dbReference>
<comment type="similarity">
    <text evidence="2">Belongs to the bacterial solute-binding protein SsuA/TauA family.</text>
</comment>
<dbReference type="GO" id="GO:0042626">
    <property type="term" value="F:ATPase-coupled transmembrane transporter activity"/>
    <property type="evidence" value="ECO:0007669"/>
    <property type="project" value="InterPro"/>
</dbReference>
<keyword evidence="10" id="KW-1185">Reference proteome</keyword>
<accession>A0A073B2H8</accession>
<dbReference type="SMART" id="SM00062">
    <property type="entry name" value="PBPb"/>
    <property type="match status" value="1"/>
</dbReference>
<evidence type="ECO:0000313" key="9">
    <source>
        <dbReference type="EMBL" id="KEI45756.1"/>
    </source>
</evidence>
<keyword evidence="3" id="KW-0813">Transport</keyword>
<evidence type="ECO:0000313" key="10">
    <source>
        <dbReference type="Proteomes" id="UP000031419"/>
    </source>
</evidence>
<dbReference type="PANTHER" id="PTHR30024:SF48">
    <property type="entry name" value="ABC TRANSPORTER SUBSTRATE-BINDING PROTEIN"/>
    <property type="match status" value="1"/>
</dbReference>
<feature type="signal peptide" evidence="7">
    <location>
        <begin position="1"/>
        <end position="20"/>
    </location>
</feature>
<comment type="subcellular location">
    <subcellularLocation>
        <location evidence="1">Periplasm</location>
    </subcellularLocation>
</comment>
<dbReference type="Pfam" id="PF09084">
    <property type="entry name" value="NMT1"/>
    <property type="match status" value="1"/>
</dbReference>
<dbReference type="FunFam" id="3.40.190.10:FF:000050">
    <property type="entry name" value="Sulfonate ABC transporter substrate-binding protein"/>
    <property type="match status" value="1"/>
</dbReference>
<dbReference type="InterPro" id="IPR001638">
    <property type="entry name" value="Solute-binding_3/MltF_N"/>
</dbReference>
<evidence type="ECO:0000256" key="1">
    <source>
        <dbReference type="ARBA" id="ARBA00004418"/>
    </source>
</evidence>
<dbReference type="NCBIfam" id="TIGR01728">
    <property type="entry name" value="SsuA_fam"/>
    <property type="match status" value="1"/>
</dbReference>
<dbReference type="PANTHER" id="PTHR30024">
    <property type="entry name" value="ALIPHATIC SULFONATES-BINDING PROTEIN-RELATED"/>
    <property type="match status" value="1"/>
</dbReference>
<dbReference type="AlphaFoldDB" id="A0A073B2H8"/>
<evidence type="ECO:0000256" key="5">
    <source>
        <dbReference type="ARBA" id="ARBA00055538"/>
    </source>
</evidence>
<protein>
    <recommendedName>
        <fullName evidence="6">Putative aliphatic sulfonates-binding protein</fullName>
    </recommendedName>
</protein>
<name>A0A073B2H8_9PSEU</name>
<dbReference type="InterPro" id="IPR010067">
    <property type="entry name" value="ABC_SsuA_sub-bd"/>
</dbReference>
<dbReference type="EMBL" id="JNVU01000009">
    <property type="protein sequence ID" value="KEI45756.1"/>
    <property type="molecule type" value="Genomic_DNA"/>
</dbReference>
<evidence type="ECO:0000256" key="6">
    <source>
        <dbReference type="ARBA" id="ARBA00070228"/>
    </source>
</evidence>
<dbReference type="InterPro" id="IPR015168">
    <property type="entry name" value="SsuA/THI5"/>
</dbReference>
<dbReference type="OrthoDB" id="506623at2"/>
<dbReference type="Proteomes" id="UP000031419">
    <property type="component" value="Unassembled WGS sequence"/>
</dbReference>
<proteinExistence type="inferred from homology"/>
<gene>
    <name evidence="9" type="ORF">GU90_02370</name>
</gene>
<dbReference type="STRING" id="28042.GU90_02370"/>
<evidence type="ECO:0000259" key="8">
    <source>
        <dbReference type="SMART" id="SM00062"/>
    </source>
</evidence>
<dbReference type="Gene3D" id="3.40.190.10">
    <property type="entry name" value="Periplasmic binding protein-like II"/>
    <property type="match status" value="2"/>
</dbReference>
<dbReference type="GO" id="GO:0016020">
    <property type="term" value="C:membrane"/>
    <property type="evidence" value="ECO:0007669"/>
    <property type="project" value="InterPro"/>
</dbReference>
<comment type="function">
    <text evidence="5">Part of a binding-protein-dependent transport system for aliphatic sulfonates. Putative binding protein.</text>
</comment>
<sequence length="336" mass="36044">MLRDKVLRIAAVLLSTVVLGACGSVTKTPEKATVPPPVPPEQLTDVVLKVGDQKGNQRSLLAAANLLDTPYRIEWSTFTSGPPLLEAVAAGAVDVGGVGNTPPLFAAAAGSPISIVSAAKQDPVSDAVLVPQDSPLRLPADLRGKRIGVAKGSSAHGNLLNILSEAEIPIDEVDIAFMQPAEAYSAFSQGQIDAWAVWDPYTAQAELQANARVLVDGRGTSNGYSFEVASNKALEDPAKNAAIADFVVRLAKAQHYNATHPEERAKVWTEETGVPIEVTRLAAERRHQVPVPMDQALVDSEQQLVDAFVEARVIPTKFRFEDFVDRRYEQQVVTAR</sequence>
<keyword evidence="4 7" id="KW-0732">Signal</keyword>
<dbReference type="GO" id="GO:0042597">
    <property type="term" value="C:periplasmic space"/>
    <property type="evidence" value="ECO:0007669"/>
    <property type="project" value="UniProtKB-SubCell"/>
</dbReference>
<feature type="chain" id="PRO_5038522936" description="Putative aliphatic sulfonates-binding protein" evidence="7">
    <location>
        <begin position="21"/>
        <end position="336"/>
    </location>
</feature>
<reference evidence="9 10" key="1">
    <citation type="submission" date="2014-06" db="EMBL/GenBank/DDBJ databases">
        <title>Saccharopolyspora rectivirgula DSM-43113 Genome sequencing.</title>
        <authorList>
            <person name="Barrera C."/>
            <person name="Millon L."/>
            <person name="Rognon B."/>
            <person name="Zaugg C."/>
            <person name="Monod M."/>
        </authorList>
    </citation>
    <scope>NUCLEOTIDE SEQUENCE [LARGE SCALE GENOMIC DNA]</scope>
    <source>
        <strain evidence="9 10">DSM 43113</strain>
    </source>
</reference>
<dbReference type="PROSITE" id="PS51257">
    <property type="entry name" value="PROKAR_LIPOPROTEIN"/>
    <property type="match status" value="1"/>
</dbReference>
<evidence type="ECO:0000256" key="7">
    <source>
        <dbReference type="SAM" id="SignalP"/>
    </source>
</evidence>
<evidence type="ECO:0000256" key="2">
    <source>
        <dbReference type="ARBA" id="ARBA00010742"/>
    </source>
</evidence>
<comment type="caution">
    <text evidence="9">The sequence shown here is derived from an EMBL/GenBank/DDBJ whole genome shotgun (WGS) entry which is preliminary data.</text>
</comment>
<feature type="domain" description="Solute-binding protein family 3/N-terminal" evidence="8">
    <location>
        <begin position="47"/>
        <end position="276"/>
    </location>
</feature>
<dbReference type="eggNOG" id="COG0715">
    <property type="taxonomic scope" value="Bacteria"/>
</dbReference>
<evidence type="ECO:0000256" key="4">
    <source>
        <dbReference type="ARBA" id="ARBA00022729"/>
    </source>
</evidence>
<evidence type="ECO:0000256" key="3">
    <source>
        <dbReference type="ARBA" id="ARBA00022448"/>
    </source>
</evidence>
<dbReference type="RefSeq" id="WP_037342672.1">
    <property type="nucleotide sequence ID" value="NZ_JNVU01000009.1"/>
</dbReference>
<dbReference type="SUPFAM" id="SSF53850">
    <property type="entry name" value="Periplasmic binding protein-like II"/>
    <property type="match status" value="1"/>
</dbReference>